<organism evidence="5 6">
    <name type="scientific">Trichococcus palustris</name>
    <dbReference type="NCBI Taxonomy" id="140314"/>
    <lineage>
        <taxon>Bacteria</taxon>
        <taxon>Bacillati</taxon>
        <taxon>Bacillota</taxon>
        <taxon>Bacilli</taxon>
        <taxon>Lactobacillales</taxon>
        <taxon>Carnobacteriaceae</taxon>
        <taxon>Trichococcus</taxon>
    </lineage>
</organism>
<dbReference type="SMART" id="SM00382">
    <property type="entry name" value="AAA"/>
    <property type="match status" value="1"/>
</dbReference>
<keyword evidence="2" id="KW-0547">Nucleotide-binding</keyword>
<dbReference type="InterPro" id="IPR003439">
    <property type="entry name" value="ABC_transporter-like_ATP-bd"/>
</dbReference>
<keyword evidence="3" id="KW-0067">ATP-binding</keyword>
<keyword evidence="1" id="KW-0813">Transport</keyword>
<dbReference type="CDD" id="cd03293">
    <property type="entry name" value="ABC_NrtD_SsuB_transporters"/>
    <property type="match status" value="1"/>
</dbReference>
<dbReference type="PANTHER" id="PTHR42788">
    <property type="entry name" value="TAURINE IMPORT ATP-BINDING PROTEIN-RELATED"/>
    <property type="match status" value="1"/>
</dbReference>
<evidence type="ECO:0000313" key="6">
    <source>
        <dbReference type="Proteomes" id="UP000242754"/>
    </source>
</evidence>
<protein>
    <submittedName>
        <fullName evidence="5">Abc transporter</fullName>
    </submittedName>
</protein>
<dbReference type="Pfam" id="PF00005">
    <property type="entry name" value="ABC_tran"/>
    <property type="match status" value="1"/>
</dbReference>
<dbReference type="PROSITE" id="PS00211">
    <property type="entry name" value="ABC_TRANSPORTER_1"/>
    <property type="match status" value="1"/>
</dbReference>
<dbReference type="InterPro" id="IPR003593">
    <property type="entry name" value="AAA+_ATPase"/>
</dbReference>
<dbReference type="GO" id="GO:0005524">
    <property type="term" value="F:ATP binding"/>
    <property type="evidence" value="ECO:0007669"/>
    <property type="project" value="UniProtKB-KW"/>
</dbReference>
<sequence>MNIYQNNGKNRGDGMDKLVANHISVQFGQKAVLKDVTVTLNEGEIISVLGVSGSGKSTLFNVIAGLIEPTEGKVYLNGQDITYQTGHVSYMLQKDMLLPYKTILQNVALPLIIRGNGRKQAYETARNYFGIFGLTGTENVYPNELSGGMRQRAAFLRTYLFSDEVALLDEPFSALDAITKNRLHEWYLDIMQQIKLSTFFITHDIDEAIKLSNRIYILGGQPATIVKELVISEPHPRSREFLLSMEFLNYKKEILSYLDK</sequence>
<evidence type="ECO:0000259" key="4">
    <source>
        <dbReference type="PROSITE" id="PS50893"/>
    </source>
</evidence>
<dbReference type="PROSITE" id="PS50893">
    <property type="entry name" value="ABC_TRANSPORTER_2"/>
    <property type="match status" value="1"/>
</dbReference>
<dbReference type="STRING" id="140314.SAMN04488076_12010"/>
<dbReference type="InterPro" id="IPR017871">
    <property type="entry name" value="ABC_transporter-like_CS"/>
</dbReference>
<evidence type="ECO:0000256" key="2">
    <source>
        <dbReference type="ARBA" id="ARBA00022741"/>
    </source>
</evidence>
<evidence type="ECO:0000256" key="1">
    <source>
        <dbReference type="ARBA" id="ARBA00022448"/>
    </source>
</evidence>
<dbReference type="GO" id="GO:0016887">
    <property type="term" value="F:ATP hydrolysis activity"/>
    <property type="evidence" value="ECO:0007669"/>
    <property type="project" value="InterPro"/>
</dbReference>
<dbReference type="AlphaFoldDB" id="A0A143YIE2"/>
<accession>A0A143YIE2</accession>
<dbReference type="EMBL" id="FJNE01000003">
    <property type="protein sequence ID" value="CZQ89319.1"/>
    <property type="molecule type" value="Genomic_DNA"/>
</dbReference>
<evidence type="ECO:0000313" key="5">
    <source>
        <dbReference type="EMBL" id="CZQ89319.1"/>
    </source>
</evidence>
<dbReference type="Gene3D" id="3.40.50.300">
    <property type="entry name" value="P-loop containing nucleotide triphosphate hydrolases"/>
    <property type="match status" value="1"/>
</dbReference>
<keyword evidence="6" id="KW-1185">Reference proteome</keyword>
<proteinExistence type="predicted"/>
<name>A0A143YIE2_9LACT</name>
<evidence type="ECO:0000256" key="3">
    <source>
        <dbReference type="ARBA" id="ARBA00022840"/>
    </source>
</evidence>
<gene>
    <name evidence="5" type="ORF">Tpal_1119</name>
</gene>
<dbReference type="Proteomes" id="UP000242754">
    <property type="component" value="Unassembled WGS sequence"/>
</dbReference>
<dbReference type="PANTHER" id="PTHR42788:SF2">
    <property type="entry name" value="ABC TRANSPORTER ATP-BINDING PROTEIN"/>
    <property type="match status" value="1"/>
</dbReference>
<reference evidence="5 6" key="1">
    <citation type="submission" date="2016-02" db="EMBL/GenBank/DDBJ databases">
        <authorList>
            <person name="Wen L."/>
            <person name="He K."/>
            <person name="Yang H."/>
        </authorList>
    </citation>
    <scope>NUCLEOTIDE SEQUENCE [LARGE SCALE GENOMIC DNA]</scope>
    <source>
        <strain evidence="5">Trichococcus palustris</strain>
    </source>
</reference>
<dbReference type="SUPFAM" id="SSF52540">
    <property type="entry name" value="P-loop containing nucleoside triphosphate hydrolases"/>
    <property type="match status" value="1"/>
</dbReference>
<feature type="domain" description="ABC transporter" evidence="4">
    <location>
        <begin position="18"/>
        <end position="245"/>
    </location>
</feature>
<dbReference type="InterPro" id="IPR027417">
    <property type="entry name" value="P-loop_NTPase"/>
</dbReference>
<dbReference type="InterPro" id="IPR050166">
    <property type="entry name" value="ABC_transporter_ATP-bind"/>
</dbReference>